<evidence type="ECO:0000313" key="3">
    <source>
        <dbReference type="Proteomes" id="UP000800035"/>
    </source>
</evidence>
<dbReference type="OrthoDB" id="10566721at2759"/>
<protein>
    <submittedName>
        <fullName evidence="2">Uncharacterized protein</fullName>
    </submittedName>
</protein>
<gene>
    <name evidence="2" type="ORF">CC80DRAFT_549249</name>
</gene>
<evidence type="ECO:0000313" key="2">
    <source>
        <dbReference type="EMBL" id="KAF1955562.1"/>
    </source>
</evidence>
<proteinExistence type="predicted"/>
<dbReference type="AlphaFoldDB" id="A0A6A5TV88"/>
<dbReference type="EMBL" id="ML976994">
    <property type="protein sequence ID" value="KAF1955562.1"/>
    <property type="molecule type" value="Genomic_DNA"/>
</dbReference>
<feature type="region of interest" description="Disordered" evidence="1">
    <location>
        <begin position="1"/>
        <end position="41"/>
    </location>
</feature>
<sequence length="131" mass="14632">MRSHPLSTLTLPTSDTALTSARPSTTEPEAPRAPAETPWADSNREDLIVLLDHFTGNENENRWKGFSHAHLEALLNHHDKKNAEVTTTGLKRERATDHGDFVDAGGVEIVEERPVKHRRVPTQNDDVIVLE</sequence>
<reference evidence="2" key="1">
    <citation type="journal article" date="2020" name="Stud. Mycol.">
        <title>101 Dothideomycetes genomes: a test case for predicting lifestyles and emergence of pathogens.</title>
        <authorList>
            <person name="Haridas S."/>
            <person name="Albert R."/>
            <person name="Binder M."/>
            <person name="Bloem J."/>
            <person name="Labutti K."/>
            <person name="Salamov A."/>
            <person name="Andreopoulos B."/>
            <person name="Baker S."/>
            <person name="Barry K."/>
            <person name="Bills G."/>
            <person name="Bluhm B."/>
            <person name="Cannon C."/>
            <person name="Castanera R."/>
            <person name="Culley D."/>
            <person name="Daum C."/>
            <person name="Ezra D."/>
            <person name="Gonzalez J."/>
            <person name="Henrissat B."/>
            <person name="Kuo A."/>
            <person name="Liang C."/>
            <person name="Lipzen A."/>
            <person name="Lutzoni F."/>
            <person name="Magnuson J."/>
            <person name="Mondo S."/>
            <person name="Nolan M."/>
            <person name="Ohm R."/>
            <person name="Pangilinan J."/>
            <person name="Park H.-J."/>
            <person name="Ramirez L."/>
            <person name="Alfaro M."/>
            <person name="Sun H."/>
            <person name="Tritt A."/>
            <person name="Yoshinaga Y."/>
            <person name="Zwiers L.-H."/>
            <person name="Turgeon B."/>
            <person name="Goodwin S."/>
            <person name="Spatafora J."/>
            <person name="Crous P."/>
            <person name="Grigoriev I."/>
        </authorList>
    </citation>
    <scope>NUCLEOTIDE SEQUENCE</scope>
    <source>
        <strain evidence="2">CBS 675.92</strain>
    </source>
</reference>
<dbReference type="Proteomes" id="UP000800035">
    <property type="component" value="Unassembled WGS sequence"/>
</dbReference>
<evidence type="ECO:0000256" key="1">
    <source>
        <dbReference type="SAM" id="MobiDB-lite"/>
    </source>
</evidence>
<feature type="compositionally biased region" description="Low complexity" evidence="1">
    <location>
        <begin position="1"/>
        <end position="38"/>
    </location>
</feature>
<accession>A0A6A5TV88</accession>
<organism evidence="2 3">
    <name type="scientific">Byssothecium circinans</name>
    <dbReference type="NCBI Taxonomy" id="147558"/>
    <lineage>
        <taxon>Eukaryota</taxon>
        <taxon>Fungi</taxon>
        <taxon>Dikarya</taxon>
        <taxon>Ascomycota</taxon>
        <taxon>Pezizomycotina</taxon>
        <taxon>Dothideomycetes</taxon>
        <taxon>Pleosporomycetidae</taxon>
        <taxon>Pleosporales</taxon>
        <taxon>Massarineae</taxon>
        <taxon>Massarinaceae</taxon>
        <taxon>Byssothecium</taxon>
    </lineage>
</organism>
<keyword evidence="3" id="KW-1185">Reference proteome</keyword>
<name>A0A6A5TV88_9PLEO</name>